<evidence type="ECO:0000256" key="6">
    <source>
        <dbReference type="SAM" id="Phobius"/>
    </source>
</evidence>
<keyword evidence="5 6" id="KW-0472">Membrane</keyword>
<evidence type="ECO:0000259" key="7">
    <source>
        <dbReference type="PROSITE" id="PS50850"/>
    </source>
</evidence>
<dbReference type="InterPro" id="IPR011701">
    <property type="entry name" value="MFS"/>
</dbReference>
<evidence type="ECO:0000256" key="4">
    <source>
        <dbReference type="ARBA" id="ARBA00022989"/>
    </source>
</evidence>
<feature type="transmembrane region" description="Helical" evidence="6">
    <location>
        <begin position="262"/>
        <end position="283"/>
    </location>
</feature>
<feature type="transmembrane region" description="Helical" evidence="6">
    <location>
        <begin position="184"/>
        <end position="202"/>
    </location>
</feature>
<reference evidence="8 9" key="1">
    <citation type="submission" date="2018-04" db="EMBL/GenBank/DDBJ databases">
        <title>Genomic Encyclopedia of Type Strains, Phase III (KMG-III): the genomes of soil and plant-associated and newly described type strains.</title>
        <authorList>
            <person name="Whitman W."/>
        </authorList>
    </citation>
    <scope>NUCLEOTIDE SEQUENCE [LARGE SCALE GENOMIC DNA]</scope>
    <source>
        <strain evidence="8 9">NW12</strain>
    </source>
</reference>
<sequence>MTREKPRQGFWGLWNISFGFFGIQIGFALQNANVSRIFQSLGTSVDDLAFLWIAAPLTGLLVQPVIGHYSDRTWGRLGRRRPYFLGGAVLATIALLGMPNAPVLWVAAALLWMLDGSLNVAMEPFRAFVGDMLGSRQRTAGYAFQTGFIGAGAVIGSLAPLILTDIFHVANTAAGGGIPPSVRYGFYLGAAALFCAVLWTVLTTKEYSPDEMAAFEQDDGAVEAGPAIAAPAGSGARLAPVWIALGAIVIAAVARFGLDKPVYLLGAGLIAFGIALLVSAALVRSGRESNVLSQIVGDLASMPQTMKRLALVQFFTWSALFIMWIYTTPIVTQRAFGTTDTASAAYNDGANWVGVLFAVYNGVATVWAFVMPWLAGRIGRRNAHILGLLSGAAGFGSFLVLRDPHALIGSMVLIGIAWSSILTMPYAMLSNALPQAKLGVYMGLFNIFIVLPQLIVSSVMGQVMRTVFPGDPVWAMLIAAGVMGVAALAMLRVPRDA</sequence>
<evidence type="ECO:0000256" key="5">
    <source>
        <dbReference type="ARBA" id="ARBA00023136"/>
    </source>
</evidence>
<feature type="transmembrane region" description="Helical" evidence="6">
    <location>
        <begin position="49"/>
        <end position="70"/>
    </location>
</feature>
<feature type="transmembrane region" description="Helical" evidence="6">
    <location>
        <begin position="82"/>
        <end position="98"/>
    </location>
</feature>
<evidence type="ECO:0000313" key="8">
    <source>
        <dbReference type="EMBL" id="PTM44591.1"/>
    </source>
</evidence>
<feature type="transmembrane region" description="Helical" evidence="6">
    <location>
        <begin position="407"/>
        <end position="428"/>
    </location>
</feature>
<evidence type="ECO:0000256" key="3">
    <source>
        <dbReference type="ARBA" id="ARBA00022692"/>
    </source>
</evidence>
<feature type="transmembrane region" description="Helical" evidence="6">
    <location>
        <begin position="12"/>
        <end position="29"/>
    </location>
</feature>
<dbReference type="SUPFAM" id="SSF103473">
    <property type="entry name" value="MFS general substrate transporter"/>
    <property type="match status" value="1"/>
</dbReference>
<feature type="transmembrane region" description="Helical" evidence="6">
    <location>
        <begin position="309"/>
        <end position="332"/>
    </location>
</feature>
<organism evidence="8 9">
    <name type="scientific">Sphingomonas aerolata</name>
    <dbReference type="NCBI Taxonomy" id="185951"/>
    <lineage>
        <taxon>Bacteria</taxon>
        <taxon>Pseudomonadati</taxon>
        <taxon>Pseudomonadota</taxon>
        <taxon>Alphaproteobacteria</taxon>
        <taxon>Sphingomonadales</taxon>
        <taxon>Sphingomonadaceae</taxon>
        <taxon>Sphingomonas</taxon>
    </lineage>
</organism>
<dbReference type="PANTHER" id="PTHR19432">
    <property type="entry name" value="SUGAR TRANSPORTER"/>
    <property type="match status" value="1"/>
</dbReference>
<dbReference type="Gene3D" id="1.20.1250.20">
    <property type="entry name" value="MFS general substrate transporter like domains"/>
    <property type="match status" value="2"/>
</dbReference>
<dbReference type="Proteomes" id="UP000240996">
    <property type="component" value="Unassembled WGS sequence"/>
</dbReference>
<dbReference type="Pfam" id="PF07690">
    <property type="entry name" value="MFS_1"/>
    <property type="match status" value="1"/>
</dbReference>
<dbReference type="EMBL" id="PZZN01000003">
    <property type="protein sequence ID" value="PTM44591.1"/>
    <property type="molecule type" value="Genomic_DNA"/>
</dbReference>
<keyword evidence="3 6" id="KW-0812">Transmembrane</keyword>
<proteinExistence type="predicted"/>
<feature type="domain" description="Major facilitator superfamily (MFS) profile" evidence="7">
    <location>
        <begin position="305"/>
        <end position="497"/>
    </location>
</feature>
<dbReference type="GO" id="GO:0022857">
    <property type="term" value="F:transmembrane transporter activity"/>
    <property type="evidence" value="ECO:0007669"/>
    <property type="project" value="InterPro"/>
</dbReference>
<evidence type="ECO:0000313" key="9">
    <source>
        <dbReference type="Proteomes" id="UP000240996"/>
    </source>
</evidence>
<feature type="transmembrane region" description="Helical" evidence="6">
    <location>
        <begin position="440"/>
        <end position="461"/>
    </location>
</feature>
<protein>
    <submittedName>
        <fullName evidence="8">Maltose/moltooligosaccharide transporter</fullName>
    </submittedName>
</protein>
<feature type="transmembrane region" description="Helical" evidence="6">
    <location>
        <begin position="238"/>
        <end position="256"/>
    </location>
</feature>
<evidence type="ECO:0000256" key="2">
    <source>
        <dbReference type="ARBA" id="ARBA00022448"/>
    </source>
</evidence>
<dbReference type="AlphaFoldDB" id="A0A2T4YMG0"/>
<name>A0A2T4YMG0_9SPHN</name>
<dbReference type="InterPro" id="IPR020846">
    <property type="entry name" value="MFS_dom"/>
</dbReference>
<feature type="transmembrane region" description="Helical" evidence="6">
    <location>
        <begin position="352"/>
        <end position="371"/>
    </location>
</feature>
<gene>
    <name evidence="8" type="ORF">C8J24_2798</name>
</gene>
<dbReference type="InterPro" id="IPR036259">
    <property type="entry name" value="MFS_trans_sf"/>
</dbReference>
<feature type="transmembrane region" description="Helical" evidence="6">
    <location>
        <begin position="473"/>
        <end position="491"/>
    </location>
</feature>
<dbReference type="PANTHER" id="PTHR19432:SF35">
    <property type="entry name" value="SOLUTE CARRIER FAMILY 45 MEMBER 3 ISOFORM X1"/>
    <property type="match status" value="1"/>
</dbReference>
<feature type="transmembrane region" description="Helical" evidence="6">
    <location>
        <begin position="383"/>
        <end position="401"/>
    </location>
</feature>
<dbReference type="GO" id="GO:0016020">
    <property type="term" value="C:membrane"/>
    <property type="evidence" value="ECO:0007669"/>
    <property type="project" value="UniProtKB-SubCell"/>
</dbReference>
<comment type="caution">
    <text evidence="8">The sequence shown here is derived from an EMBL/GenBank/DDBJ whole genome shotgun (WGS) entry which is preliminary data.</text>
</comment>
<evidence type="ECO:0000256" key="1">
    <source>
        <dbReference type="ARBA" id="ARBA00004141"/>
    </source>
</evidence>
<dbReference type="PROSITE" id="PS50850">
    <property type="entry name" value="MFS"/>
    <property type="match status" value="1"/>
</dbReference>
<keyword evidence="4 6" id="KW-1133">Transmembrane helix</keyword>
<feature type="transmembrane region" description="Helical" evidence="6">
    <location>
        <begin position="142"/>
        <end position="164"/>
    </location>
</feature>
<dbReference type="RefSeq" id="WP_107933260.1">
    <property type="nucleotide sequence ID" value="NZ_PZZN01000003.1"/>
</dbReference>
<keyword evidence="2" id="KW-0813">Transport</keyword>
<keyword evidence="9" id="KW-1185">Reference proteome</keyword>
<comment type="subcellular location">
    <subcellularLocation>
        <location evidence="1">Membrane</location>
        <topology evidence="1">Multi-pass membrane protein</topology>
    </subcellularLocation>
</comment>
<accession>A0A2T4YMG0</accession>